<keyword evidence="1" id="KW-1133">Transmembrane helix</keyword>
<evidence type="ECO:0000313" key="2">
    <source>
        <dbReference type="EMBL" id="SFH07804.1"/>
    </source>
</evidence>
<evidence type="ECO:0000313" key="3">
    <source>
        <dbReference type="Proteomes" id="UP000199229"/>
    </source>
</evidence>
<feature type="transmembrane region" description="Helical" evidence="1">
    <location>
        <begin position="21"/>
        <end position="45"/>
    </location>
</feature>
<sequence length="169" mass="18407">MTALPESAPFRRLPPRRQSRSAILWALVGVVALAAMLVACVIYTAPVLISDWRIRDTARPMTEARISDGRCNSKIVVHVCNLTLTLRQPAGTVTRRVNYVFSGLHLGDFSAGAMGDPAQPDRITTTLGLDRLWNRTLTLVVIMIAFATIIVGALVALVRNWRASSSPNG</sequence>
<dbReference type="RefSeq" id="WP_091974947.1">
    <property type="nucleotide sequence ID" value="NZ_FOPM01000031.1"/>
</dbReference>
<accession>A0A1I2X2N2</accession>
<gene>
    <name evidence="2" type="ORF">SAMN05192565_13130</name>
</gene>
<proteinExistence type="predicted"/>
<name>A0A1I2X2N2_9HYPH</name>
<dbReference type="EMBL" id="FOPM01000031">
    <property type="protein sequence ID" value="SFH07804.1"/>
    <property type="molecule type" value="Genomic_DNA"/>
</dbReference>
<keyword evidence="1" id="KW-0812">Transmembrane</keyword>
<reference evidence="3" key="1">
    <citation type="submission" date="2016-10" db="EMBL/GenBank/DDBJ databases">
        <authorList>
            <person name="Varghese N."/>
            <person name="Submissions S."/>
        </authorList>
    </citation>
    <scope>NUCLEOTIDE SEQUENCE [LARGE SCALE GENOMIC DNA]</scope>
    <source>
        <strain evidence="3">Gh-105</strain>
    </source>
</reference>
<keyword evidence="3" id="KW-1185">Reference proteome</keyword>
<organism evidence="2 3">
    <name type="scientific">Methylobacterium gossipiicola</name>
    <dbReference type="NCBI Taxonomy" id="582675"/>
    <lineage>
        <taxon>Bacteria</taxon>
        <taxon>Pseudomonadati</taxon>
        <taxon>Pseudomonadota</taxon>
        <taxon>Alphaproteobacteria</taxon>
        <taxon>Hyphomicrobiales</taxon>
        <taxon>Methylobacteriaceae</taxon>
        <taxon>Methylobacterium</taxon>
    </lineage>
</organism>
<dbReference type="AlphaFoldDB" id="A0A1I2X2N2"/>
<dbReference type="STRING" id="582675.SAMN05192565_13130"/>
<feature type="transmembrane region" description="Helical" evidence="1">
    <location>
        <begin position="137"/>
        <end position="158"/>
    </location>
</feature>
<dbReference type="OrthoDB" id="8478544at2"/>
<keyword evidence="1" id="KW-0472">Membrane</keyword>
<evidence type="ECO:0000256" key="1">
    <source>
        <dbReference type="SAM" id="Phobius"/>
    </source>
</evidence>
<dbReference type="Proteomes" id="UP000199229">
    <property type="component" value="Unassembled WGS sequence"/>
</dbReference>
<protein>
    <submittedName>
        <fullName evidence="2">Uncharacterized protein</fullName>
    </submittedName>
</protein>